<name>A0A6J8EMS7_MYTCO</name>
<organism evidence="4 5">
    <name type="scientific">Mytilus coruscus</name>
    <name type="common">Sea mussel</name>
    <dbReference type="NCBI Taxonomy" id="42192"/>
    <lineage>
        <taxon>Eukaryota</taxon>
        <taxon>Metazoa</taxon>
        <taxon>Spiralia</taxon>
        <taxon>Lophotrochozoa</taxon>
        <taxon>Mollusca</taxon>
        <taxon>Bivalvia</taxon>
        <taxon>Autobranchia</taxon>
        <taxon>Pteriomorphia</taxon>
        <taxon>Mytilida</taxon>
        <taxon>Mytiloidea</taxon>
        <taxon>Mytilidae</taxon>
        <taxon>Mytilinae</taxon>
        <taxon>Mytilus</taxon>
    </lineage>
</organism>
<evidence type="ECO:0000256" key="1">
    <source>
        <dbReference type="SAM" id="MobiDB-lite"/>
    </source>
</evidence>
<feature type="compositionally biased region" description="Basic and acidic residues" evidence="1">
    <location>
        <begin position="210"/>
        <end position="220"/>
    </location>
</feature>
<reference evidence="4 5" key="1">
    <citation type="submission" date="2020-06" db="EMBL/GenBank/DDBJ databases">
        <authorList>
            <person name="Li R."/>
            <person name="Bekaert M."/>
        </authorList>
    </citation>
    <scope>NUCLEOTIDE SEQUENCE [LARGE SCALE GENOMIC DNA]</scope>
    <source>
        <strain evidence="5">wild</strain>
    </source>
</reference>
<evidence type="ECO:0000313" key="4">
    <source>
        <dbReference type="EMBL" id="CAC5421939.1"/>
    </source>
</evidence>
<keyword evidence="5" id="KW-1185">Reference proteome</keyword>
<dbReference type="EMBL" id="CACVKT020009464">
    <property type="protein sequence ID" value="CAC5421939.1"/>
    <property type="molecule type" value="Genomic_DNA"/>
</dbReference>
<protein>
    <recommendedName>
        <fullName evidence="6">Ig-like domain-containing protein</fullName>
    </recommendedName>
</protein>
<dbReference type="AlphaFoldDB" id="A0A6J8EMS7"/>
<dbReference type="InterPro" id="IPR001315">
    <property type="entry name" value="CARD"/>
</dbReference>
<dbReference type="PANTHER" id="PTHR23098:SF16">
    <property type="entry name" value="REGULATORY PROTEIN ZESTE"/>
    <property type="match status" value="1"/>
</dbReference>
<evidence type="ECO:0008006" key="6">
    <source>
        <dbReference type="Google" id="ProtNLM"/>
    </source>
</evidence>
<evidence type="ECO:0000259" key="3">
    <source>
        <dbReference type="PROSITE" id="PS50835"/>
    </source>
</evidence>
<dbReference type="OrthoDB" id="6147913at2759"/>
<sequence length="311" mass="35663">MKICLGYEICKNKFLSVTIYNTRIAQCSLLLSKSKTSNFELDLIEHVRCNSSATVSIYCKINKQVESGFAPWIHSYNGIFIRYLKGDQNNTCSIISIDSCALEDTGQYFCRAWVKELSQITWKKQNNESEYQRYYAAPGVSNQPKVYNDIQIAVVEERHDPQYSDIENEQIYTDKESSESGCVNAVNPSHISRSVADCKKKWQGLHAATKKKEATRRSEARATGGGPPPVCNFKPWESTVKHIFLLEDDQEIQVKFLKMEEEKKEDLKTYRQKKIELLEKNVLATEKIADNLAKILDSLSNTQIITYENEK</sequence>
<evidence type="ECO:0000259" key="2">
    <source>
        <dbReference type="PROSITE" id="PS50209"/>
    </source>
</evidence>
<proteinExistence type="predicted"/>
<feature type="region of interest" description="Disordered" evidence="1">
    <location>
        <begin position="208"/>
        <end position="231"/>
    </location>
</feature>
<feature type="domain" description="CARD" evidence="2">
    <location>
        <begin position="259"/>
        <end position="311"/>
    </location>
</feature>
<dbReference type="Proteomes" id="UP000507470">
    <property type="component" value="Unassembled WGS sequence"/>
</dbReference>
<dbReference type="PROSITE" id="PS50209">
    <property type="entry name" value="CARD"/>
    <property type="match status" value="1"/>
</dbReference>
<dbReference type="GO" id="GO:0005634">
    <property type="term" value="C:nucleus"/>
    <property type="evidence" value="ECO:0007669"/>
    <property type="project" value="TreeGrafter"/>
</dbReference>
<dbReference type="PANTHER" id="PTHR23098">
    <property type="entry name" value="AGAP001331-PA-RELATED"/>
    <property type="match status" value="1"/>
</dbReference>
<dbReference type="InterPro" id="IPR007110">
    <property type="entry name" value="Ig-like_dom"/>
</dbReference>
<gene>
    <name evidence="4" type="ORF">MCOR_54023</name>
</gene>
<evidence type="ECO:0000313" key="5">
    <source>
        <dbReference type="Proteomes" id="UP000507470"/>
    </source>
</evidence>
<accession>A0A6J8EMS7</accession>
<dbReference type="SUPFAM" id="SSF48726">
    <property type="entry name" value="Immunoglobulin"/>
    <property type="match status" value="1"/>
</dbReference>
<dbReference type="PROSITE" id="PS50835">
    <property type="entry name" value="IG_LIKE"/>
    <property type="match status" value="1"/>
</dbReference>
<dbReference type="GO" id="GO:0042981">
    <property type="term" value="P:regulation of apoptotic process"/>
    <property type="evidence" value="ECO:0007669"/>
    <property type="project" value="InterPro"/>
</dbReference>
<feature type="domain" description="Ig-like" evidence="3">
    <location>
        <begin position="54"/>
        <end position="121"/>
    </location>
</feature>
<dbReference type="InterPro" id="IPR036179">
    <property type="entry name" value="Ig-like_dom_sf"/>
</dbReference>